<accession>A0AAE0P6Z7</accession>
<feature type="compositionally biased region" description="Low complexity" evidence="1">
    <location>
        <begin position="101"/>
        <end position="131"/>
    </location>
</feature>
<feature type="region of interest" description="Disordered" evidence="1">
    <location>
        <begin position="52"/>
        <end position="131"/>
    </location>
</feature>
<keyword evidence="3" id="KW-1185">Reference proteome</keyword>
<sequence length="131" mass="14681">MPRPVGTTGRKQLTVEDRQLVRTLFFEEKKSQAQIRNITKFSEHQIRHAIRAKSAAIGARPGRPKKVKTFEQEQQQQQSDEATSNLKVEESKTEKVTLSDQQQQQQQQQQKEGPVTGTTAAAAEHAGDTAT</sequence>
<name>A0AAE0P6Z7_9PEZI</name>
<evidence type="ECO:0000313" key="2">
    <source>
        <dbReference type="EMBL" id="KAK3394427.1"/>
    </source>
</evidence>
<dbReference type="EMBL" id="JAULSW010000001">
    <property type="protein sequence ID" value="KAK3394427.1"/>
    <property type="molecule type" value="Genomic_DNA"/>
</dbReference>
<dbReference type="AlphaFoldDB" id="A0AAE0P6Z7"/>
<evidence type="ECO:0000313" key="3">
    <source>
        <dbReference type="Proteomes" id="UP001285441"/>
    </source>
</evidence>
<reference evidence="2" key="2">
    <citation type="submission" date="2023-06" db="EMBL/GenBank/DDBJ databases">
        <authorList>
            <consortium name="Lawrence Berkeley National Laboratory"/>
            <person name="Haridas S."/>
            <person name="Hensen N."/>
            <person name="Bonometti L."/>
            <person name="Westerberg I."/>
            <person name="Brannstrom I.O."/>
            <person name="Guillou S."/>
            <person name="Cros-Aarteil S."/>
            <person name="Calhoun S."/>
            <person name="Kuo A."/>
            <person name="Mondo S."/>
            <person name="Pangilinan J."/>
            <person name="Riley R."/>
            <person name="LaButti K."/>
            <person name="Andreopoulos B."/>
            <person name="Lipzen A."/>
            <person name="Chen C."/>
            <person name="Yanf M."/>
            <person name="Daum C."/>
            <person name="Ng V."/>
            <person name="Clum A."/>
            <person name="Steindorff A."/>
            <person name="Ohm R."/>
            <person name="Martin F."/>
            <person name="Silar P."/>
            <person name="Natvig D."/>
            <person name="Lalanne C."/>
            <person name="Gautier V."/>
            <person name="Ament-velasquez S.L."/>
            <person name="Kruys A."/>
            <person name="Hutchinson M.I."/>
            <person name="Powell A.J."/>
            <person name="Barry K."/>
            <person name="Miller A.N."/>
            <person name="Grigoriev I.V."/>
            <person name="Debuchy R."/>
            <person name="Gladieux P."/>
            <person name="Thoren M.H."/>
            <person name="Johannesson H."/>
        </authorList>
    </citation>
    <scope>NUCLEOTIDE SEQUENCE</scope>
    <source>
        <strain evidence="2">CBS 232.78</strain>
    </source>
</reference>
<reference evidence="2" key="1">
    <citation type="journal article" date="2023" name="Mol. Phylogenet. Evol.">
        <title>Genome-scale phylogeny and comparative genomics of the fungal order Sordariales.</title>
        <authorList>
            <person name="Hensen N."/>
            <person name="Bonometti L."/>
            <person name="Westerberg I."/>
            <person name="Brannstrom I.O."/>
            <person name="Guillou S."/>
            <person name="Cros-Aarteil S."/>
            <person name="Calhoun S."/>
            <person name="Haridas S."/>
            <person name="Kuo A."/>
            <person name="Mondo S."/>
            <person name="Pangilinan J."/>
            <person name="Riley R."/>
            <person name="LaButti K."/>
            <person name="Andreopoulos B."/>
            <person name="Lipzen A."/>
            <person name="Chen C."/>
            <person name="Yan M."/>
            <person name="Daum C."/>
            <person name="Ng V."/>
            <person name="Clum A."/>
            <person name="Steindorff A."/>
            <person name="Ohm R.A."/>
            <person name="Martin F."/>
            <person name="Silar P."/>
            <person name="Natvig D.O."/>
            <person name="Lalanne C."/>
            <person name="Gautier V."/>
            <person name="Ament-Velasquez S.L."/>
            <person name="Kruys A."/>
            <person name="Hutchinson M.I."/>
            <person name="Powell A.J."/>
            <person name="Barry K."/>
            <person name="Miller A.N."/>
            <person name="Grigoriev I.V."/>
            <person name="Debuchy R."/>
            <person name="Gladieux P."/>
            <person name="Hiltunen Thoren M."/>
            <person name="Johannesson H."/>
        </authorList>
    </citation>
    <scope>NUCLEOTIDE SEQUENCE</scope>
    <source>
        <strain evidence="2">CBS 232.78</strain>
    </source>
</reference>
<feature type="compositionally biased region" description="Basic and acidic residues" evidence="1">
    <location>
        <begin position="87"/>
        <end position="97"/>
    </location>
</feature>
<protein>
    <submittedName>
        <fullName evidence="2">Uncharacterized protein</fullName>
    </submittedName>
</protein>
<comment type="caution">
    <text evidence="2">The sequence shown here is derived from an EMBL/GenBank/DDBJ whole genome shotgun (WGS) entry which is preliminary data.</text>
</comment>
<organism evidence="2 3">
    <name type="scientific">Podospora didyma</name>
    <dbReference type="NCBI Taxonomy" id="330526"/>
    <lineage>
        <taxon>Eukaryota</taxon>
        <taxon>Fungi</taxon>
        <taxon>Dikarya</taxon>
        <taxon>Ascomycota</taxon>
        <taxon>Pezizomycotina</taxon>
        <taxon>Sordariomycetes</taxon>
        <taxon>Sordariomycetidae</taxon>
        <taxon>Sordariales</taxon>
        <taxon>Podosporaceae</taxon>
        <taxon>Podospora</taxon>
    </lineage>
</organism>
<proteinExistence type="predicted"/>
<evidence type="ECO:0000256" key="1">
    <source>
        <dbReference type="SAM" id="MobiDB-lite"/>
    </source>
</evidence>
<gene>
    <name evidence="2" type="ORF">B0H63DRAFT_45502</name>
</gene>
<dbReference type="Proteomes" id="UP001285441">
    <property type="component" value="Unassembled WGS sequence"/>
</dbReference>